<name>A0A9P5MVC3_9AGAM</name>
<reference evidence="1" key="2">
    <citation type="journal article" date="2020" name="Nat. Commun.">
        <title>Large-scale genome sequencing of mycorrhizal fungi provides insights into the early evolution of symbiotic traits.</title>
        <authorList>
            <person name="Miyauchi S."/>
            <person name="Kiss E."/>
            <person name="Kuo A."/>
            <person name="Drula E."/>
            <person name="Kohler A."/>
            <person name="Sanchez-Garcia M."/>
            <person name="Morin E."/>
            <person name="Andreopoulos B."/>
            <person name="Barry K.W."/>
            <person name="Bonito G."/>
            <person name="Buee M."/>
            <person name="Carver A."/>
            <person name="Chen C."/>
            <person name="Cichocki N."/>
            <person name="Clum A."/>
            <person name="Culley D."/>
            <person name="Crous P.W."/>
            <person name="Fauchery L."/>
            <person name="Girlanda M."/>
            <person name="Hayes R.D."/>
            <person name="Keri Z."/>
            <person name="LaButti K."/>
            <person name="Lipzen A."/>
            <person name="Lombard V."/>
            <person name="Magnuson J."/>
            <person name="Maillard F."/>
            <person name="Murat C."/>
            <person name="Nolan M."/>
            <person name="Ohm R.A."/>
            <person name="Pangilinan J."/>
            <person name="Pereira M.F."/>
            <person name="Perotto S."/>
            <person name="Peter M."/>
            <person name="Pfister S."/>
            <person name="Riley R."/>
            <person name="Sitrit Y."/>
            <person name="Stielow J.B."/>
            <person name="Szollosi G."/>
            <person name="Zifcakova L."/>
            <person name="Stursova M."/>
            <person name="Spatafora J.W."/>
            <person name="Tedersoo L."/>
            <person name="Vaario L.M."/>
            <person name="Yamada A."/>
            <person name="Yan M."/>
            <person name="Wang P."/>
            <person name="Xu J."/>
            <person name="Bruns T."/>
            <person name="Baldrian P."/>
            <person name="Vilgalys R."/>
            <person name="Dunand C."/>
            <person name="Henrissat B."/>
            <person name="Grigoriev I.V."/>
            <person name="Hibbett D."/>
            <person name="Nagy L.G."/>
            <person name="Martin F.M."/>
        </authorList>
    </citation>
    <scope>NUCLEOTIDE SEQUENCE</scope>
    <source>
        <strain evidence="1">Prilba</strain>
    </source>
</reference>
<dbReference type="Proteomes" id="UP000759537">
    <property type="component" value="Unassembled WGS sequence"/>
</dbReference>
<organism evidence="1 2">
    <name type="scientific">Russula ochroleuca</name>
    <dbReference type="NCBI Taxonomy" id="152965"/>
    <lineage>
        <taxon>Eukaryota</taxon>
        <taxon>Fungi</taxon>
        <taxon>Dikarya</taxon>
        <taxon>Basidiomycota</taxon>
        <taxon>Agaricomycotina</taxon>
        <taxon>Agaricomycetes</taxon>
        <taxon>Russulales</taxon>
        <taxon>Russulaceae</taxon>
        <taxon>Russula</taxon>
    </lineage>
</organism>
<sequence length="70" mass="7914">MCSRAGLQRLGKSLRISAFIFLGLQVVQASASRKVFLLHSFDFPALSVMNILLLQEQYDVSGVLEWTWAR</sequence>
<gene>
    <name evidence="1" type="ORF">DFH94DRAFT_744585</name>
</gene>
<evidence type="ECO:0000313" key="2">
    <source>
        <dbReference type="Proteomes" id="UP000759537"/>
    </source>
</evidence>
<reference evidence="1" key="1">
    <citation type="submission" date="2019-10" db="EMBL/GenBank/DDBJ databases">
        <authorList>
            <consortium name="DOE Joint Genome Institute"/>
            <person name="Kuo A."/>
            <person name="Miyauchi S."/>
            <person name="Kiss E."/>
            <person name="Drula E."/>
            <person name="Kohler A."/>
            <person name="Sanchez-Garcia M."/>
            <person name="Andreopoulos B."/>
            <person name="Barry K.W."/>
            <person name="Bonito G."/>
            <person name="Buee M."/>
            <person name="Carver A."/>
            <person name="Chen C."/>
            <person name="Cichocki N."/>
            <person name="Clum A."/>
            <person name="Culley D."/>
            <person name="Crous P.W."/>
            <person name="Fauchery L."/>
            <person name="Girlanda M."/>
            <person name="Hayes R."/>
            <person name="Keri Z."/>
            <person name="LaButti K."/>
            <person name="Lipzen A."/>
            <person name="Lombard V."/>
            <person name="Magnuson J."/>
            <person name="Maillard F."/>
            <person name="Morin E."/>
            <person name="Murat C."/>
            <person name="Nolan M."/>
            <person name="Ohm R."/>
            <person name="Pangilinan J."/>
            <person name="Pereira M."/>
            <person name="Perotto S."/>
            <person name="Peter M."/>
            <person name="Riley R."/>
            <person name="Sitrit Y."/>
            <person name="Stielow B."/>
            <person name="Szollosi G."/>
            <person name="Zifcakova L."/>
            <person name="Stursova M."/>
            <person name="Spatafora J.W."/>
            <person name="Tedersoo L."/>
            <person name="Vaario L.-M."/>
            <person name="Yamada A."/>
            <person name="Yan M."/>
            <person name="Wang P."/>
            <person name="Xu J."/>
            <person name="Bruns T."/>
            <person name="Baldrian P."/>
            <person name="Vilgalys R."/>
            <person name="Henrissat B."/>
            <person name="Grigoriev I.V."/>
            <person name="Hibbett D."/>
            <person name="Nagy L.G."/>
            <person name="Martin F.M."/>
        </authorList>
    </citation>
    <scope>NUCLEOTIDE SEQUENCE</scope>
    <source>
        <strain evidence="1">Prilba</strain>
    </source>
</reference>
<comment type="caution">
    <text evidence="1">The sequence shown here is derived from an EMBL/GenBank/DDBJ whole genome shotgun (WGS) entry which is preliminary data.</text>
</comment>
<dbReference type="EMBL" id="WHVB01000009">
    <property type="protein sequence ID" value="KAF8479585.1"/>
    <property type="molecule type" value="Genomic_DNA"/>
</dbReference>
<evidence type="ECO:0000313" key="1">
    <source>
        <dbReference type="EMBL" id="KAF8479585.1"/>
    </source>
</evidence>
<proteinExistence type="predicted"/>
<accession>A0A9P5MVC3</accession>
<dbReference type="AlphaFoldDB" id="A0A9P5MVC3"/>
<protein>
    <submittedName>
        <fullName evidence="1">Uncharacterized protein</fullName>
    </submittedName>
</protein>
<keyword evidence="2" id="KW-1185">Reference proteome</keyword>